<evidence type="ECO:0000313" key="12">
    <source>
        <dbReference type="EMBL" id="GFR91936.1"/>
    </source>
</evidence>
<evidence type="ECO:0000256" key="7">
    <source>
        <dbReference type="ARBA" id="ARBA00023170"/>
    </source>
</evidence>
<dbReference type="Proteomes" id="UP000762676">
    <property type="component" value="Unassembled WGS sequence"/>
</dbReference>
<feature type="transmembrane region" description="Helical" evidence="10">
    <location>
        <begin position="206"/>
        <end position="224"/>
    </location>
</feature>
<keyword evidence="4 10" id="KW-1133">Transmembrane helix</keyword>
<keyword evidence="5" id="KW-0297">G-protein coupled receptor</keyword>
<feature type="transmembrane region" description="Helical" evidence="10">
    <location>
        <begin position="148"/>
        <end position="167"/>
    </location>
</feature>
<dbReference type="GO" id="GO:0007218">
    <property type="term" value="P:neuropeptide signaling pathway"/>
    <property type="evidence" value="ECO:0007669"/>
    <property type="project" value="TreeGrafter"/>
</dbReference>
<dbReference type="GO" id="GO:0008528">
    <property type="term" value="F:G protein-coupled peptide receptor activity"/>
    <property type="evidence" value="ECO:0007669"/>
    <property type="project" value="InterPro"/>
</dbReference>
<feature type="transmembrane region" description="Helical" evidence="10">
    <location>
        <begin position="285"/>
        <end position="308"/>
    </location>
</feature>
<gene>
    <name evidence="12" type="ORF">ElyMa_004340600</name>
</gene>
<evidence type="ECO:0000256" key="3">
    <source>
        <dbReference type="ARBA" id="ARBA00022692"/>
    </source>
</evidence>
<comment type="caution">
    <text evidence="12">The sequence shown here is derived from an EMBL/GenBank/DDBJ whole genome shotgun (WGS) entry which is preliminary data.</text>
</comment>
<dbReference type="GO" id="GO:0005886">
    <property type="term" value="C:plasma membrane"/>
    <property type="evidence" value="ECO:0007669"/>
    <property type="project" value="UniProtKB-SubCell"/>
</dbReference>
<feature type="domain" description="G-protein coupled receptors family 1 profile" evidence="11">
    <location>
        <begin position="42"/>
        <end position="348"/>
    </location>
</feature>
<dbReference type="PROSITE" id="PS50262">
    <property type="entry name" value="G_PROTEIN_RECEP_F1_2"/>
    <property type="match status" value="1"/>
</dbReference>
<evidence type="ECO:0000256" key="9">
    <source>
        <dbReference type="SAM" id="MobiDB-lite"/>
    </source>
</evidence>
<dbReference type="SUPFAM" id="SSF81321">
    <property type="entry name" value="Family A G protein-coupled receptor-like"/>
    <property type="match status" value="1"/>
</dbReference>
<evidence type="ECO:0000256" key="6">
    <source>
        <dbReference type="ARBA" id="ARBA00023136"/>
    </source>
</evidence>
<dbReference type="PANTHER" id="PTHR24230">
    <property type="entry name" value="G-PROTEIN COUPLED RECEPTOR"/>
    <property type="match status" value="1"/>
</dbReference>
<comment type="subcellular location">
    <subcellularLocation>
        <location evidence="1">Cell membrane</location>
        <topology evidence="1">Multi-pass membrane protein</topology>
    </subcellularLocation>
</comment>
<dbReference type="InterPro" id="IPR019427">
    <property type="entry name" value="7TM_GPCR_serpentine_rcpt_Srw"/>
</dbReference>
<keyword evidence="6 10" id="KW-0472">Membrane</keyword>
<feature type="transmembrane region" description="Helical" evidence="10">
    <location>
        <begin position="61"/>
        <end position="87"/>
    </location>
</feature>
<evidence type="ECO:0000256" key="10">
    <source>
        <dbReference type="SAM" id="Phobius"/>
    </source>
</evidence>
<proteinExistence type="predicted"/>
<evidence type="ECO:0000256" key="5">
    <source>
        <dbReference type="ARBA" id="ARBA00023040"/>
    </source>
</evidence>
<evidence type="ECO:0000313" key="13">
    <source>
        <dbReference type="Proteomes" id="UP000762676"/>
    </source>
</evidence>
<reference evidence="12 13" key="1">
    <citation type="journal article" date="2021" name="Elife">
        <title>Chloroplast acquisition without the gene transfer in kleptoplastic sea slugs, Plakobranchus ocellatus.</title>
        <authorList>
            <person name="Maeda T."/>
            <person name="Takahashi S."/>
            <person name="Yoshida T."/>
            <person name="Shimamura S."/>
            <person name="Takaki Y."/>
            <person name="Nagai Y."/>
            <person name="Toyoda A."/>
            <person name="Suzuki Y."/>
            <person name="Arimoto A."/>
            <person name="Ishii H."/>
            <person name="Satoh N."/>
            <person name="Nishiyama T."/>
            <person name="Hasebe M."/>
            <person name="Maruyama T."/>
            <person name="Minagawa J."/>
            <person name="Obokata J."/>
            <person name="Shigenobu S."/>
        </authorList>
    </citation>
    <scope>NUCLEOTIDE SEQUENCE [LARGE SCALE GENOMIC DNA]</scope>
</reference>
<dbReference type="Gene3D" id="1.20.1070.10">
    <property type="entry name" value="Rhodopsin 7-helix transmembrane proteins"/>
    <property type="match status" value="1"/>
</dbReference>
<evidence type="ECO:0000256" key="2">
    <source>
        <dbReference type="ARBA" id="ARBA00022475"/>
    </source>
</evidence>
<dbReference type="Pfam" id="PF10324">
    <property type="entry name" value="7TM_GPCR_Srw"/>
    <property type="match status" value="2"/>
</dbReference>
<evidence type="ECO:0000256" key="4">
    <source>
        <dbReference type="ARBA" id="ARBA00022989"/>
    </source>
</evidence>
<dbReference type="AlphaFoldDB" id="A0AAV4H3P6"/>
<feature type="transmembrane region" description="Helical" evidence="10">
    <location>
        <begin position="22"/>
        <end position="49"/>
    </location>
</feature>
<feature type="transmembrane region" description="Helical" evidence="10">
    <location>
        <begin position="328"/>
        <end position="349"/>
    </location>
</feature>
<evidence type="ECO:0000256" key="8">
    <source>
        <dbReference type="ARBA" id="ARBA00023224"/>
    </source>
</evidence>
<keyword evidence="7 12" id="KW-0675">Receptor</keyword>
<organism evidence="12 13">
    <name type="scientific">Elysia marginata</name>
    <dbReference type="NCBI Taxonomy" id="1093978"/>
    <lineage>
        <taxon>Eukaryota</taxon>
        <taxon>Metazoa</taxon>
        <taxon>Spiralia</taxon>
        <taxon>Lophotrochozoa</taxon>
        <taxon>Mollusca</taxon>
        <taxon>Gastropoda</taxon>
        <taxon>Heterobranchia</taxon>
        <taxon>Euthyneura</taxon>
        <taxon>Panpulmonata</taxon>
        <taxon>Sacoglossa</taxon>
        <taxon>Placobranchoidea</taxon>
        <taxon>Plakobranchidae</taxon>
        <taxon>Elysia</taxon>
    </lineage>
</organism>
<dbReference type="InterPro" id="IPR017452">
    <property type="entry name" value="GPCR_Rhodpsn_7TM"/>
</dbReference>
<evidence type="ECO:0000259" key="11">
    <source>
        <dbReference type="PROSITE" id="PS50262"/>
    </source>
</evidence>
<name>A0AAV4H3P6_9GAST</name>
<feature type="region of interest" description="Disordered" evidence="9">
    <location>
        <begin position="241"/>
        <end position="272"/>
    </location>
</feature>
<keyword evidence="3 10" id="KW-0812">Transmembrane</keyword>
<keyword evidence="2" id="KW-1003">Cell membrane</keyword>
<feature type="transmembrane region" description="Helical" evidence="10">
    <location>
        <begin position="107"/>
        <end position="127"/>
    </location>
</feature>
<dbReference type="EMBL" id="BMAT01008750">
    <property type="protein sequence ID" value="GFR91936.1"/>
    <property type="molecule type" value="Genomic_DNA"/>
</dbReference>
<keyword evidence="8" id="KW-0807">Transducer</keyword>
<evidence type="ECO:0000256" key="1">
    <source>
        <dbReference type="ARBA" id="ARBA00004651"/>
    </source>
</evidence>
<sequence length="367" mass="41595">MAANLTEPMNSPIMGLLYKEVLILRLFITHVLVGVTFFGVAANLINITVLAKMGLKGNVNLALFFLSLSDFMYLLFYSLIVMFWFLADNFPHLPLPPQDDILTFAPYVLVPVFYDYSTMVSVFLAVVRCACVVKPLKFKSMFTASRTLSILGVLFCVAMLRSIPSMLSYRLRWSVNPNTNSTYLAFRYADDVSGLVKANDILNKNVLAWLTYITVVTCVILLASKLQAASRFRRTLATTGSSENAKTGGRISEFSVPSKPSSHLESSEANDEKWSGKMSAKDVQVIQSVTLICVIFILSVLPQQVLSFVRLFRSDFYDYNKFMYFNEFVGSCILLFNLLNASVNIFVYFRYNSRYRETFFDLVKMKK</sequence>
<protein>
    <submittedName>
        <fullName evidence="12">Chemosensory receptor C</fullName>
    </submittedName>
</protein>
<accession>A0AAV4H3P6</accession>
<keyword evidence="13" id="KW-1185">Reference proteome</keyword>